<dbReference type="AlphaFoldDB" id="A0A9E8MWC5"/>
<evidence type="ECO:0000256" key="3">
    <source>
        <dbReference type="ARBA" id="ARBA00023136"/>
    </source>
</evidence>
<accession>A0A9E8MWC5</accession>
<dbReference type="Gene3D" id="3.40.50.10610">
    <property type="entry name" value="ABC-type transport auxiliary lipoprotein component"/>
    <property type="match status" value="2"/>
</dbReference>
<name>A0A9E8MWC5_9FLAO</name>
<feature type="compositionally biased region" description="Basic and acidic residues" evidence="6">
    <location>
        <begin position="489"/>
        <end position="501"/>
    </location>
</feature>
<keyword evidence="5" id="KW-0449">Lipoprotein</keyword>
<dbReference type="GO" id="GO:0030288">
    <property type="term" value="C:outer membrane-bounded periplasmic space"/>
    <property type="evidence" value="ECO:0007669"/>
    <property type="project" value="InterPro"/>
</dbReference>
<organism evidence="8 9">
    <name type="scientific">Lacinutrix neustonica</name>
    <dbReference type="NCBI Taxonomy" id="2980107"/>
    <lineage>
        <taxon>Bacteria</taxon>
        <taxon>Pseudomonadati</taxon>
        <taxon>Bacteroidota</taxon>
        <taxon>Flavobacteriia</taxon>
        <taxon>Flavobacteriales</taxon>
        <taxon>Flavobacteriaceae</taxon>
        <taxon>Lacinutrix</taxon>
    </lineage>
</organism>
<dbReference type="EMBL" id="CP113088">
    <property type="protein sequence ID" value="WAC01812.1"/>
    <property type="molecule type" value="Genomic_DNA"/>
</dbReference>
<dbReference type="PANTHER" id="PTHR41164:SF1">
    <property type="entry name" value="CURLI PRODUCTION ASSEMBLY_TRANSPORT COMPONENT CSGG"/>
    <property type="match status" value="1"/>
</dbReference>
<dbReference type="PANTHER" id="PTHR41164">
    <property type="entry name" value="CURLI PRODUCTION ASSEMBLY/TRANSPORT COMPONENT CSGG"/>
    <property type="match status" value="1"/>
</dbReference>
<keyword evidence="9" id="KW-1185">Reference proteome</keyword>
<evidence type="ECO:0000256" key="1">
    <source>
        <dbReference type="ARBA" id="ARBA00022475"/>
    </source>
</evidence>
<evidence type="ECO:0008006" key="10">
    <source>
        <dbReference type="Google" id="ProtNLM"/>
    </source>
</evidence>
<dbReference type="SUPFAM" id="SSF56925">
    <property type="entry name" value="OMPA-like"/>
    <property type="match status" value="1"/>
</dbReference>
<dbReference type="Proteomes" id="UP001164705">
    <property type="component" value="Chromosome"/>
</dbReference>
<keyword evidence="2 7" id="KW-0732">Signal</keyword>
<keyword evidence="4" id="KW-0564">Palmitate</keyword>
<dbReference type="PROSITE" id="PS51257">
    <property type="entry name" value="PROKAR_LIPOPROTEIN"/>
    <property type="match status" value="1"/>
</dbReference>
<dbReference type="KEGG" id="lnu:N7U66_18305"/>
<keyword evidence="1" id="KW-1003">Cell membrane</keyword>
<evidence type="ECO:0000256" key="4">
    <source>
        <dbReference type="ARBA" id="ARBA00023139"/>
    </source>
</evidence>
<feature type="chain" id="PRO_5039624080" description="Curli production assembly/transport component CsgG" evidence="7">
    <location>
        <begin position="26"/>
        <end position="501"/>
    </location>
</feature>
<dbReference type="InterPro" id="IPR005534">
    <property type="entry name" value="Curli_assmbl/transp-comp_CsgG"/>
</dbReference>
<evidence type="ECO:0000256" key="7">
    <source>
        <dbReference type="SAM" id="SignalP"/>
    </source>
</evidence>
<dbReference type="RefSeq" id="WP_267676410.1">
    <property type="nucleotide sequence ID" value="NZ_CP113088.1"/>
</dbReference>
<feature type="region of interest" description="Disordered" evidence="6">
    <location>
        <begin position="477"/>
        <end position="501"/>
    </location>
</feature>
<evidence type="ECO:0000256" key="2">
    <source>
        <dbReference type="ARBA" id="ARBA00022729"/>
    </source>
</evidence>
<feature type="signal peptide" evidence="7">
    <location>
        <begin position="1"/>
        <end position="25"/>
    </location>
</feature>
<evidence type="ECO:0000313" key="9">
    <source>
        <dbReference type="Proteomes" id="UP001164705"/>
    </source>
</evidence>
<evidence type="ECO:0000256" key="6">
    <source>
        <dbReference type="SAM" id="MobiDB-lite"/>
    </source>
</evidence>
<keyword evidence="3" id="KW-0472">Membrane</keyword>
<sequence>MTNFHKCATYLIICLFLSSCGTYFNQPFTQEPARIGELSKSTNILLDLPPAKDPVEIAVYNFSDQTGQYKAVESGSTFSTAVTQGATTILIKALGDSGWFIPVERENFNNLSTERNIIRNTKQEYMKGLNPNEPPLPALLYAGLMLEGGIISYDTNIVTGGAGARYFGVGGSAKYRQDRITVYLRAVSTSSGEILKTIYVSKTILSQAVDVSLFRFVKFQRLLEAETGFTQNEPVQLAVKDAVEKAVHDLIVEGIRDGYWSTKDGEEKDKQIVDQYNAEEERANLTHLYNRFTFKRRTENVMHVSFGAALINGDYTNAEYKLNTRLGYKRYINSHFNLNLNANTFNLANKNLFNKSFVSIDANVEYNVIPLDKLSPYIYAGGGTSVSNDFNNINPKIQFGAGPEYLITDRIGLTLYGENNLVFSDLVDGLKRGKRDDMFMRVGFGLNFYVGNYNTKKDRERAAEKVRKKELKRIKRENIEKALNNSKSRQGEVEFKNDSQN</sequence>
<evidence type="ECO:0000256" key="5">
    <source>
        <dbReference type="ARBA" id="ARBA00023288"/>
    </source>
</evidence>
<proteinExistence type="predicted"/>
<gene>
    <name evidence="8" type="ORF">N7U66_18305</name>
</gene>
<dbReference type="Pfam" id="PF03783">
    <property type="entry name" value="CsgG"/>
    <property type="match status" value="1"/>
</dbReference>
<evidence type="ECO:0000313" key="8">
    <source>
        <dbReference type="EMBL" id="WAC01812.1"/>
    </source>
</evidence>
<reference evidence="8" key="1">
    <citation type="submission" date="2022-11" db="EMBL/GenBank/DDBJ databases">
        <title>Lacinutrix neustonica HL-RS19T sp. nov., isolated from the surface microlayer sample of brackish Lake Shihwa.</title>
        <authorList>
            <person name="Choi J.Y."/>
            <person name="Hwang C.Y."/>
        </authorList>
    </citation>
    <scope>NUCLEOTIDE SEQUENCE</scope>
    <source>
        <strain evidence="8">HL-RS19</strain>
    </source>
</reference>
<dbReference type="InterPro" id="IPR011250">
    <property type="entry name" value="OMP/PagP_B-barrel"/>
</dbReference>
<protein>
    <recommendedName>
        <fullName evidence="10">Curli production assembly/transport component CsgG</fullName>
    </recommendedName>
</protein>